<dbReference type="InterPro" id="IPR050136">
    <property type="entry name" value="FA_oxidation_alpha_subunit"/>
</dbReference>
<evidence type="ECO:0000256" key="10">
    <source>
        <dbReference type="ARBA" id="ARBA00023239"/>
    </source>
</evidence>
<evidence type="ECO:0000313" key="15">
    <source>
        <dbReference type="EMBL" id="VZO40475.1"/>
    </source>
</evidence>
<reference evidence="15 16" key="1">
    <citation type="submission" date="2019-11" db="EMBL/GenBank/DDBJ databases">
        <authorList>
            <person name="Criscuolo A."/>
        </authorList>
    </citation>
    <scope>NUCLEOTIDE SEQUENCE [LARGE SCALE GENOMIC DNA]</scope>
    <source>
        <strain evidence="15">CIP111667</strain>
    </source>
</reference>
<keyword evidence="16" id="KW-1185">Reference proteome</keyword>
<dbReference type="Gene3D" id="3.90.226.10">
    <property type="entry name" value="2-enoyl-CoA Hydratase, Chain A, domain 1"/>
    <property type="match status" value="1"/>
</dbReference>
<dbReference type="UniPathway" id="UPA00659"/>
<dbReference type="Gene3D" id="3.40.50.720">
    <property type="entry name" value="NAD(P)-binding Rossmann-like Domain"/>
    <property type="match status" value="1"/>
</dbReference>
<dbReference type="RefSeq" id="WP_156743742.1">
    <property type="nucleotide sequence ID" value="NZ_CACRYJ010000071.1"/>
</dbReference>
<dbReference type="InterPro" id="IPR006108">
    <property type="entry name" value="3HC_DH_C"/>
</dbReference>
<keyword evidence="10" id="KW-0456">Lyase</keyword>
<dbReference type="GO" id="GO:0016509">
    <property type="term" value="F:long-chain (3S)-3-hydroxyacyl-CoA dehydrogenase (NAD+) activity"/>
    <property type="evidence" value="ECO:0007669"/>
    <property type="project" value="TreeGrafter"/>
</dbReference>
<feature type="domain" description="3-hydroxyacyl-CoA dehydrogenase NAD binding" evidence="14">
    <location>
        <begin position="328"/>
        <end position="506"/>
    </location>
</feature>
<evidence type="ECO:0000256" key="11">
    <source>
        <dbReference type="ARBA" id="ARBA00023268"/>
    </source>
</evidence>
<dbReference type="EMBL" id="CACRYJ010000071">
    <property type="protein sequence ID" value="VZO40475.1"/>
    <property type="molecule type" value="Genomic_DNA"/>
</dbReference>
<keyword evidence="7" id="KW-0560">Oxidoreductase</keyword>
<evidence type="ECO:0000259" key="13">
    <source>
        <dbReference type="Pfam" id="PF00725"/>
    </source>
</evidence>
<sequence>MSERITRALVRDVQLEDLGTLALITLDNGLDFTKPNTLGAGGMASLREAVEAVAARAAAGEIVAAAVTGKPFHFAAGADLKAAAGITTTEQAREIAEAGHDAYRILTDMAVPTFAYVGGVALGGGMELALSATYRTVAGSVRNLGLPEVFLGLIPGWGGTFLAPHLIGIEKALAVVVENPLRNNRQLKADEAVGLGLMDVALEPADFLAESLRWSARVLRGQITPTRPEPIDDTGRARWLEAVDAARAKVDARLQGAAPAPYVALDLLALAADGDKDASFAAENDALADLIVSPEFKAGVYAFNLTSSRAKRPVGAPPTELARPVRSVGVVGAGLMASQLALLFARRMRVPVIMRDLDAERAEKGLGFVRAEVAKLAEQGRIGTDEANRITSLVTATTELADLADRDLVIEAVFEELDVKKKVFAELETVVGADTILATNTSALSITAMAADLAHPERVVGLHFFNPVAQMPLVEVIRAERTDDAAYATAFAVAKASGKSAIAVADAPGFVVNRLLVRLLGEVLGALEDGTDVPTADAALRPLGLPMGPFQLLQLVGPAVAMHVLDTLRENLGDRYPTSPGLARMVTDGAAFVTYEGRPTAASPVDPAIERYFGSRSGRAYTAPELLDRVGGALAEEVTLMLDEQVVSDAADIDLGMILGAGWPFHLGGITPYLRRSGHLPRDVAS</sequence>
<dbReference type="InterPro" id="IPR029045">
    <property type="entry name" value="ClpP/crotonase-like_dom_sf"/>
</dbReference>
<evidence type="ECO:0000256" key="12">
    <source>
        <dbReference type="ARBA" id="ARBA00049556"/>
    </source>
</evidence>
<comment type="caution">
    <text evidence="15">The sequence shown here is derived from an EMBL/GenBank/DDBJ whole genome shotgun (WGS) entry which is preliminary data.</text>
</comment>
<gene>
    <name evidence="15" type="primary">fadJ</name>
    <name evidence="15" type="ORF">HALOF300_05179</name>
</gene>
<dbReference type="PANTHER" id="PTHR43612">
    <property type="entry name" value="TRIFUNCTIONAL ENZYME SUBUNIT ALPHA"/>
    <property type="match status" value="1"/>
</dbReference>
<proteinExistence type="inferred from homology"/>
<dbReference type="Gene3D" id="1.10.1040.50">
    <property type="match status" value="1"/>
</dbReference>
<evidence type="ECO:0000256" key="2">
    <source>
        <dbReference type="ARBA" id="ARBA00005086"/>
    </source>
</evidence>
<comment type="catalytic activity">
    <reaction evidence="12">
        <text>a (3S)-3-hydroxyacyl-CoA + NAD(+) = a 3-oxoacyl-CoA + NADH + H(+)</text>
        <dbReference type="Rhea" id="RHEA:22432"/>
        <dbReference type="ChEBI" id="CHEBI:15378"/>
        <dbReference type="ChEBI" id="CHEBI:57318"/>
        <dbReference type="ChEBI" id="CHEBI:57540"/>
        <dbReference type="ChEBI" id="CHEBI:57945"/>
        <dbReference type="ChEBI" id="CHEBI:90726"/>
        <dbReference type="EC" id="1.1.1.35"/>
    </reaction>
</comment>
<evidence type="ECO:0000256" key="7">
    <source>
        <dbReference type="ARBA" id="ARBA00023002"/>
    </source>
</evidence>
<evidence type="ECO:0000256" key="9">
    <source>
        <dbReference type="ARBA" id="ARBA00023098"/>
    </source>
</evidence>
<evidence type="ECO:0000259" key="14">
    <source>
        <dbReference type="Pfam" id="PF02737"/>
    </source>
</evidence>
<dbReference type="SUPFAM" id="SSF48179">
    <property type="entry name" value="6-phosphogluconate dehydrogenase C-terminal domain-like"/>
    <property type="match status" value="2"/>
</dbReference>
<dbReference type="AlphaFoldDB" id="A0A7M4DSN1"/>
<dbReference type="SUPFAM" id="SSF52096">
    <property type="entry name" value="ClpP/crotonase"/>
    <property type="match status" value="1"/>
</dbReference>
<comment type="pathway">
    <text evidence="1">Lipid metabolism; fatty acid beta-oxidation.</text>
</comment>
<dbReference type="FunFam" id="3.40.50.720:FF:000009">
    <property type="entry name" value="Fatty oxidation complex, alpha subunit"/>
    <property type="match status" value="1"/>
</dbReference>
<organism evidence="15 16">
    <name type="scientific">Occultella aeris</name>
    <dbReference type="NCBI Taxonomy" id="2761496"/>
    <lineage>
        <taxon>Bacteria</taxon>
        <taxon>Bacillati</taxon>
        <taxon>Actinomycetota</taxon>
        <taxon>Actinomycetes</taxon>
        <taxon>Micrococcales</taxon>
        <taxon>Ruaniaceae</taxon>
        <taxon>Occultella</taxon>
    </lineage>
</organism>
<dbReference type="Proteomes" id="UP000419743">
    <property type="component" value="Unassembled WGS sequence"/>
</dbReference>
<accession>A0A7M4DSN1</accession>
<evidence type="ECO:0000256" key="1">
    <source>
        <dbReference type="ARBA" id="ARBA00005005"/>
    </source>
</evidence>
<dbReference type="InterPro" id="IPR008927">
    <property type="entry name" value="6-PGluconate_DH-like_C_sf"/>
</dbReference>
<evidence type="ECO:0000256" key="8">
    <source>
        <dbReference type="ARBA" id="ARBA00023027"/>
    </source>
</evidence>
<keyword evidence="11" id="KW-0511">Multifunctional enzyme</keyword>
<comment type="similarity">
    <text evidence="4">Belongs to the 3-hydroxyacyl-CoA dehydrogenase family.</text>
</comment>
<dbReference type="GO" id="GO:0070403">
    <property type="term" value="F:NAD+ binding"/>
    <property type="evidence" value="ECO:0007669"/>
    <property type="project" value="InterPro"/>
</dbReference>
<dbReference type="PANTHER" id="PTHR43612:SF3">
    <property type="entry name" value="TRIFUNCTIONAL ENZYME SUBUNIT ALPHA, MITOCHONDRIAL"/>
    <property type="match status" value="1"/>
</dbReference>
<dbReference type="InterPro" id="IPR006176">
    <property type="entry name" value="3-OHacyl-CoA_DH_NAD-bd"/>
</dbReference>
<evidence type="ECO:0000256" key="3">
    <source>
        <dbReference type="ARBA" id="ARBA00007005"/>
    </source>
</evidence>
<comment type="pathway">
    <text evidence="2">Lipid metabolism; butanoate metabolism.</text>
</comment>
<keyword evidence="9" id="KW-0443">Lipid metabolism</keyword>
<evidence type="ECO:0000256" key="5">
    <source>
        <dbReference type="ARBA" id="ARBA00022832"/>
    </source>
</evidence>
<protein>
    <submittedName>
        <fullName evidence="15">Fatty acid oxidation complex subunit alpha</fullName>
    </submittedName>
</protein>
<evidence type="ECO:0000256" key="6">
    <source>
        <dbReference type="ARBA" id="ARBA00022963"/>
    </source>
</evidence>
<keyword evidence="5" id="KW-0276">Fatty acid metabolism</keyword>
<dbReference type="Pfam" id="PF02737">
    <property type="entry name" value="3HCDH_N"/>
    <property type="match status" value="1"/>
</dbReference>
<evidence type="ECO:0000256" key="4">
    <source>
        <dbReference type="ARBA" id="ARBA00009463"/>
    </source>
</evidence>
<dbReference type="SUPFAM" id="SSF51735">
    <property type="entry name" value="NAD(P)-binding Rossmann-fold domains"/>
    <property type="match status" value="1"/>
</dbReference>
<dbReference type="Pfam" id="PF00378">
    <property type="entry name" value="ECH_1"/>
    <property type="match status" value="1"/>
</dbReference>
<dbReference type="GO" id="GO:0006635">
    <property type="term" value="P:fatty acid beta-oxidation"/>
    <property type="evidence" value="ECO:0007669"/>
    <property type="project" value="UniProtKB-UniPathway"/>
</dbReference>
<dbReference type="InterPro" id="IPR001753">
    <property type="entry name" value="Enoyl-CoA_hydra/iso"/>
</dbReference>
<keyword evidence="6" id="KW-0442">Lipid degradation</keyword>
<feature type="domain" description="3-hydroxyacyl-CoA dehydrogenase C-terminal" evidence="13">
    <location>
        <begin position="509"/>
        <end position="589"/>
    </location>
</feature>
<dbReference type="Pfam" id="PF00725">
    <property type="entry name" value="3HCDH"/>
    <property type="match status" value="1"/>
</dbReference>
<name>A0A7M4DSN1_9MICO</name>
<dbReference type="GO" id="GO:0004300">
    <property type="term" value="F:enoyl-CoA hydratase activity"/>
    <property type="evidence" value="ECO:0007669"/>
    <property type="project" value="TreeGrafter"/>
</dbReference>
<keyword evidence="8" id="KW-0520">NAD</keyword>
<comment type="similarity">
    <text evidence="3">In the central section; belongs to the 3-hydroxyacyl-CoA dehydrogenase family.</text>
</comment>
<dbReference type="CDD" id="cd06558">
    <property type="entry name" value="crotonase-like"/>
    <property type="match status" value="1"/>
</dbReference>
<evidence type="ECO:0000313" key="16">
    <source>
        <dbReference type="Proteomes" id="UP000419743"/>
    </source>
</evidence>
<dbReference type="InterPro" id="IPR036291">
    <property type="entry name" value="NAD(P)-bd_dom_sf"/>
</dbReference>